<gene>
    <name evidence="2" type="ORF">Cgig2_022421</name>
</gene>
<feature type="region of interest" description="Disordered" evidence="1">
    <location>
        <begin position="39"/>
        <end position="62"/>
    </location>
</feature>
<sequence length="171" mass="18717">MSLRGDAIRQAQANKATWPYRIRNAKAFQKFMQTPCPFPTTKKIERGRRPQTKNGNGSLLTPQSLLNQARQGNLGRSAGSFPVVLFPPRERCITEGRAPTSIGLTSRGPKALLKALQGSSKLFVSSFCRVLFPVHWAVSPPSTCPLLLPPQAERSLSLLFSLLGPLPLLTP</sequence>
<reference evidence="2" key="1">
    <citation type="submission" date="2022-04" db="EMBL/GenBank/DDBJ databases">
        <title>Carnegiea gigantea Genome sequencing and assembly v2.</title>
        <authorList>
            <person name="Copetti D."/>
            <person name="Sanderson M.J."/>
            <person name="Burquez A."/>
            <person name="Wojciechowski M.F."/>
        </authorList>
    </citation>
    <scope>NUCLEOTIDE SEQUENCE</scope>
    <source>
        <strain evidence="2">SGP5-SGP5p</strain>
        <tissue evidence="2">Aerial part</tissue>
    </source>
</reference>
<protein>
    <submittedName>
        <fullName evidence="2">Uncharacterized protein</fullName>
    </submittedName>
</protein>
<dbReference type="EMBL" id="JAKOGI010002964">
    <property type="protein sequence ID" value="KAJ8421039.1"/>
    <property type="molecule type" value="Genomic_DNA"/>
</dbReference>
<dbReference type="Proteomes" id="UP001153076">
    <property type="component" value="Unassembled WGS sequence"/>
</dbReference>
<accession>A0A9Q1JGA9</accession>
<evidence type="ECO:0000256" key="1">
    <source>
        <dbReference type="SAM" id="MobiDB-lite"/>
    </source>
</evidence>
<name>A0A9Q1JGA9_9CARY</name>
<evidence type="ECO:0000313" key="3">
    <source>
        <dbReference type="Proteomes" id="UP001153076"/>
    </source>
</evidence>
<evidence type="ECO:0000313" key="2">
    <source>
        <dbReference type="EMBL" id="KAJ8421039.1"/>
    </source>
</evidence>
<organism evidence="2 3">
    <name type="scientific">Carnegiea gigantea</name>
    <dbReference type="NCBI Taxonomy" id="171969"/>
    <lineage>
        <taxon>Eukaryota</taxon>
        <taxon>Viridiplantae</taxon>
        <taxon>Streptophyta</taxon>
        <taxon>Embryophyta</taxon>
        <taxon>Tracheophyta</taxon>
        <taxon>Spermatophyta</taxon>
        <taxon>Magnoliopsida</taxon>
        <taxon>eudicotyledons</taxon>
        <taxon>Gunneridae</taxon>
        <taxon>Pentapetalae</taxon>
        <taxon>Caryophyllales</taxon>
        <taxon>Cactineae</taxon>
        <taxon>Cactaceae</taxon>
        <taxon>Cactoideae</taxon>
        <taxon>Echinocereeae</taxon>
        <taxon>Carnegiea</taxon>
    </lineage>
</organism>
<dbReference type="AlphaFoldDB" id="A0A9Q1JGA9"/>
<geneLocation type="mitochondrion" evidence="2"/>
<proteinExistence type="predicted"/>
<dbReference type="OrthoDB" id="1919066at2759"/>
<comment type="caution">
    <text evidence="2">The sequence shown here is derived from an EMBL/GenBank/DDBJ whole genome shotgun (WGS) entry which is preliminary data.</text>
</comment>
<keyword evidence="3" id="KW-1185">Reference proteome</keyword>
<keyword evidence="2" id="KW-0496">Mitochondrion</keyword>
<feature type="compositionally biased region" description="Polar residues" evidence="1">
    <location>
        <begin position="52"/>
        <end position="62"/>
    </location>
</feature>